<proteinExistence type="predicted"/>
<evidence type="ECO:0000313" key="2">
    <source>
        <dbReference type="EMBL" id="MCO6048985.1"/>
    </source>
</evidence>
<organism evidence="2 3">
    <name type="scientific">Mesorhizobium liriopis</name>
    <dbReference type="NCBI Taxonomy" id="2953882"/>
    <lineage>
        <taxon>Bacteria</taxon>
        <taxon>Pseudomonadati</taxon>
        <taxon>Pseudomonadota</taxon>
        <taxon>Alphaproteobacteria</taxon>
        <taxon>Hyphomicrobiales</taxon>
        <taxon>Phyllobacteriaceae</taxon>
        <taxon>Mesorhizobium</taxon>
    </lineage>
</organism>
<dbReference type="PANTHER" id="PTHR40114:SF1">
    <property type="entry name" value="SLR0698 PROTEIN"/>
    <property type="match status" value="1"/>
</dbReference>
<comment type="caution">
    <text evidence="2">The sequence shown here is derived from an EMBL/GenBank/DDBJ whole genome shotgun (WGS) entry which is preliminary data.</text>
</comment>
<dbReference type="SMART" id="SM01118">
    <property type="entry name" value="CYTH"/>
    <property type="match status" value="1"/>
</dbReference>
<dbReference type="InterPro" id="IPR023577">
    <property type="entry name" value="CYTH_domain"/>
</dbReference>
<dbReference type="SUPFAM" id="SSF55154">
    <property type="entry name" value="CYTH-like phosphatases"/>
    <property type="match status" value="1"/>
</dbReference>
<dbReference type="PROSITE" id="PS51707">
    <property type="entry name" value="CYTH"/>
    <property type="match status" value="1"/>
</dbReference>
<accession>A0ABT1C2E1</accession>
<dbReference type="PIRSF" id="PIRSF016487">
    <property type="entry name" value="CYTH_UCP016487"/>
    <property type="match status" value="1"/>
</dbReference>
<dbReference type="InterPro" id="IPR012042">
    <property type="entry name" value="NeuTTM/CthTTM-like"/>
</dbReference>
<evidence type="ECO:0000313" key="3">
    <source>
        <dbReference type="Proteomes" id="UP001205906"/>
    </source>
</evidence>
<dbReference type="Pfam" id="PF01928">
    <property type="entry name" value="CYTH"/>
    <property type="match status" value="1"/>
</dbReference>
<feature type="domain" description="CYTH" evidence="1">
    <location>
        <begin position="2"/>
        <end position="149"/>
    </location>
</feature>
<gene>
    <name evidence="2" type="ORF">NGM99_04170</name>
</gene>
<name>A0ABT1C2E1_9HYPH</name>
<dbReference type="CDD" id="cd07891">
    <property type="entry name" value="CYTH-like_CthTTM-like_1"/>
    <property type="match status" value="1"/>
</dbReference>
<reference evidence="2 3" key="1">
    <citation type="submission" date="2022-06" db="EMBL/GenBank/DDBJ databases">
        <title>Mesorhizobium sp. strain RP14 Genome sequencing and assembly.</title>
        <authorList>
            <person name="Kim I."/>
        </authorList>
    </citation>
    <scope>NUCLEOTIDE SEQUENCE [LARGE SCALE GENOMIC DNA]</scope>
    <source>
        <strain evidence="3">RP14(2022)</strain>
    </source>
</reference>
<evidence type="ECO:0000259" key="1">
    <source>
        <dbReference type="PROSITE" id="PS51707"/>
    </source>
</evidence>
<dbReference type="InterPro" id="IPR033469">
    <property type="entry name" value="CYTH-like_dom_sf"/>
</dbReference>
<dbReference type="PANTHER" id="PTHR40114">
    <property type="entry name" value="SLR0698 PROTEIN"/>
    <property type="match status" value="1"/>
</dbReference>
<dbReference type="Proteomes" id="UP001205906">
    <property type="component" value="Unassembled WGS sequence"/>
</dbReference>
<protein>
    <submittedName>
        <fullName evidence="2">CYTH domain-containing protein</fullName>
    </submittedName>
</protein>
<dbReference type="Gene3D" id="2.40.320.10">
    <property type="entry name" value="Hypothetical Protein Pfu-838710-001"/>
    <property type="match status" value="1"/>
</dbReference>
<keyword evidence="3" id="KW-1185">Reference proteome</keyword>
<dbReference type="RefSeq" id="WP_252816288.1">
    <property type="nucleotide sequence ID" value="NZ_JAMXQS010000002.1"/>
</dbReference>
<sequence>MAQEIERKFLVRHEGWRENVSRLSHIVQAYLGAAPGLSIRLRIRDSQTAFLTVKSAEKGLSRSEFEYPIPVSDAEAMIALSGGPRLQKTRHDVVLGDLKWEVDVFEGVNAGLVLAEVELPSETHAVSLPDWIGEEVTGDPRFYNEHLAQKPADT</sequence>
<dbReference type="EMBL" id="JAMXQS010000002">
    <property type="protein sequence ID" value="MCO6048985.1"/>
    <property type="molecule type" value="Genomic_DNA"/>
</dbReference>